<dbReference type="Pfam" id="PF00129">
    <property type="entry name" value="MHC_I"/>
    <property type="match status" value="1"/>
</dbReference>
<dbReference type="SUPFAM" id="SSF54452">
    <property type="entry name" value="MHC antigen-recognition domain"/>
    <property type="match status" value="1"/>
</dbReference>
<dbReference type="SUPFAM" id="SSF48726">
    <property type="entry name" value="Immunoglobulin"/>
    <property type="match status" value="1"/>
</dbReference>
<dbReference type="PRINTS" id="PR01638">
    <property type="entry name" value="MHCCLASSI"/>
</dbReference>
<evidence type="ECO:0000313" key="5">
    <source>
        <dbReference type="Ensembl" id="ENSLLEP00000014242.1"/>
    </source>
</evidence>
<keyword evidence="1" id="KW-0325">Glycoprotein</keyword>
<dbReference type="Pfam" id="PF07654">
    <property type="entry name" value="C1-set"/>
    <property type="match status" value="1"/>
</dbReference>
<evidence type="ECO:0000256" key="3">
    <source>
        <dbReference type="SAM" id="SignalP"/>
    </source>
</evidence>
<dbReference type="AlphaFoldDB" id="A0A8C5MMC7"/>
<keyword evidence="3" id="KW-0732">Signal</keyword>
<dbReference type="Gene3D" id="2.60.40.10">
    <property type="entry name" value="Immunoglobulins"/>
    <property type="match status" value="1"/>
</dbReference>
<dbReference type="FunFam" id="3.30.500.10:FF:000001">
    <property type="entry name" value="H-2 class I histocompatibility antigen, alpha chain"/>
    <property type="match status" value="1"/>
</dbReference>
<feature type="domain" description="Ig-like" evidence="4">
    <location>
        <begin position="214"/>
        <end position="249"/>
    </location>
</feature>
<dbReference type="InterPro" id="IPR013783">
    <property type="entry name" value="Ig-like_fold"/>
</dbReference>
<feature type="chain" id="PRO_5034274717" description="Ig-like domain-containing protein" evidence="3">
    <location>
        <begin position="32"/>
        <end position="309"/>
    </location>
</feature>
<dbReference type="InterPro" id="IPR037055">
    <property type="entry name" value="MHC_I-like_Ag-recog_sf"/>
</dbReference>
<comment type="similarity">
    <text evidence="2">Belongs to the MHC class I family.</text>
</comment>
<name>A0A8C5MMC7_9ANUR</name>
<accession>A0A8C5MMC7</accession>
<dbReference type="InterPro" id="IPR001039">
    <property type="entry name" value="MHC_I_a_a1/a2"/>
</dbReference>
<dbReference type="InterPro" id="IPR007110">
    <property type="entry name" value="Ig-like_dom"/>
</dbReference>
<evidence type="ECO:0000256" key="1">
    <source>
        <dbReference type="ARBA" id="ARBA00023180"/>
    </source>
</evidence>
<reference evidence="5" key="2">
    <citation type="submission" date="2025-09" db="UniProtKB">
        <authorList>
            <consortium name="Ensembl"/>
        </authorList>
    </citation>
    <scope>IDENTIFICATION</scope>
</reference>
<evidence type="ECO:0000313" key="6">
    <source>
        <dbReference type="Proteomes" id="UP000694569"/>
    </source>
</evidence>
<keyword evidence="6" id="KW-1185">Reference proteome</keyword>
<dbReference type="PANTHER" id="PTHR16675:SF286">
    <property type="entry name" value="MHC CLASS I ANTIGEN"/>
    <property type="match status" value="1"/>
</dbReference>
<proteinExistence type="inferred from homology"/>
<dbReference type="Ensembl" id="ENSLLET00000014803.1">
    <property type="protein sequence ID" value="ENSLLEP00000014242.1"/>
    <property type="gene ID" value="ENSLLEG00000009057.1"/>
</dbReference>
<evidence type="ECO:0000256" key="2">
    <source>
        <dbReference type="RuleBase" id="RU004439"/>
    </source>
</evidence>
<dbReference type="Proteomes" id="UP000694569">
    <property type="component" value="Unplaced"/>
</dbReference>
<dbReference type="GO" id="GO:0006955">
    <property type="term" value="P:immune response"/>
    <property type="evidence" value="ECO:0007669"/>
    <property type="project" value="TreeGrafter"/>
</dbReference>
<dbReference type="InterPro" id="IPR050208">
    <property type="entry name" value="MHC_class-I_related"/>
</dbReference>
<dbReference type="GO" id="GO:0009897">
    <property type="term" value="C:external side of plasma membrane"/>
    <property type="evidence" value="ECO:0007669"/>
    <property type="project" value="TreeGrafter"/>
</dbReference>
<dbReference type="InterPro" id="IPR003597">
    <property type="entry name" value="Ig_C1-set"/>
</dbReference>
<dbReference type="GeneTree" id="ENSGT01120000271825"/>
<feature type="signal peptide" evidence="3">
    <location>
        <begin position="1"/>
        <end position="31"/>
    </location>
</feature>
<dbReference type="InterPro" id="IPR011161">
    <property type="entry name" value="MHC_I-like_Ag-recog"/>
</dbReference>
<dbReference type="InterPro" id="IPR036179">
    <property type="entry name" value="Ig-like_dom_sf"/>
</dbReference>
<protein>
    <recommendedName>
        <fullName evidence="4">Ig-like domain-containing protein</fullName>
    </recommendedName>
</protein>
<evidence type="ECO:0000259" key="4">
    <source>
        <dbReference type="PROSITE" id="PS50835"/>
    </source>
</evidence>
<dbReference type="GO" id="GO:0005615">
    <property type="term" value="C:extracellular space"/>
    <property type="evidence" value="ECO:0007669"/>
    <property type="project" value="TreeGrafter"/>
</dbReference>
<dbReference type="Gene3D" id="3.30.500.10">
    <property type="entry name" value="MHC class I-like antigen recognition-like"/>
    <property type="match status" value="1"/>
</dbReference>
<reference evidence="5" key="1">
    <citation type="submission" date="2025-08" db="UniProtKB">
        <authorList>
            <consortium name="Ensembl"/>
        </authorList>
    </citation>
    <scope>IDENTIFICATION</scope>
</reference>
<organism evidence="5 6">
    <name type="scientific">Leptobrachium leishanense</name>
    <name type="common">Leishan spiny toad</name>
    <dbReference type="NCBI Taxonomy" id="445787"/>
    <lineage>
        <taxon>Eukaryota</taxon>
        <taxon>Metazoa</taxon>
        <taxon>Chordata</taxon>
        <taxon>Craniata</taxon>
        <taxon>Vertebrata</taxon>
        <taxon>Euteleostomi</taxon>
        <taxon>Amphibia</taxon>
        <taxon>Batrachia</taxon>
        <taxon>Anura</taxon>
        <taxon>Pelobatoidea</taxon>
        <taxon>Megophryidae</taxon>
        <taxon>Leptobrachium</taxon>
    </lineage>
</organism>
<dbReference type="InterPro" id="IPR011162">
    <property type="entry name" value="MHC_I/II-like_Ag-recog"/>
</dbReference>
<sequence length="309" mass="35405">MMCDLMLPLRGHTMWSPLLLLLIMGVSEVNSGHSLQYYYTAVSVPEIGLREFVSAGYVDGIEITRYSSDVGRAVPAAPWMEKVEDPEFWERETKNYEVQEKYIKLFLNMEMKRLNQTNGYRIVQVMHGCELRDDGSTRGYARLGYGGKDYLELDSLHSNVTWLTNESQRIAETLNSQEGAAVEQLQVLLQTGCIDQLTKCVGYSKDVLDRRVRPEVKVSDQTVNGVTKLHCQVYGFYPQDLDVNWQKNGIDVSSHEAKHVSPTVTALTRSESPWKYRQRIEKVTPASWITPGWTDHLMKQQRRMDGVFL</sequence>
<dbReference type="PROSITE" id="PS50835">
    <property type="entry name" value="IG_LIKE"/>
    <property type="match status" value="1"/>
</dbReference>
<dbReference type="PANTHER" id="PTHR16675">
    <property type="entry name" value="MHC CLASS I-RELATED"/>
    <property type="match status" value="1"/>
</dbReference>